<dbReference type="OrthoDB" id="306690at2759"/>
<dbReference type="PANTHER" id="PTHR12357">
    <property type="entry name" value="YTH YT521-B HOMOLOGY DOMAIN-CONTAINING"/>
    <property type="match status" value="1"/>
</dbReference>
<dbReference type="EMBL" id="CH408155">
    <property type="protein sequence ID" value="EDK36743.2"/>
    <property type="molecule type" value="Genomic_DNA"/>
</dbReference>
<organism evidence="3 4">
    <name type="scientific">Meyerozyma guilliermondii (strain ATCC 6260 / CBS 566 / DSM 6381 / JCM 1539 / NBRC 10279 / NRRL Y-324)</name>
    <name type="common">Yeast</name>
    <name type="synonym">Candida guilliermondii</name>
    <dbReference type="NCBI Taxonomy" id="294746"/>
    <lineage>
        <taxon>Eukaryota</taxon>
        <taxon>Fungi</taxon>
        <taxon>Dikarya</taxon>
        <taxon>Ascomycota</taxon>
        <taxon>Saccharomycotina</taxon>
        <taxon>Pichiomycetes</taxon>
        <taxon>Debaryomycetaceae</taxon>
        <taxon>Meyerozyma</taxon>
    </lineage>
</organism>
<dbReference type="RefSeq" id="XP_001487464.2">
    <property type="nucleotide sequence ID" value="XM_001487414.1"/>
</dbReference>
<feature type="domain" description="YTH" evidence="2">
    <location>
        <begin position="83"/>
        <end position="219"/>
    </location>
</feature>
<protein>
    <recommendedName>
        <fullName evidence="2">YTH domain-containing protein</fullName>
    </recommendedName>
</protein>
<dbReference type="Proteomes" id="UP000001997">
    <property type="component" value="Unassembled WGS sequence"/>
</dbReference>
<accession>A5DC36</accession>
<sequence length="228" mass="26135">MFSIDSLLLSKLGPFPDMAHSMYETKRNIWSCHFRSEYPSQRLTENSSQISQKTPKLPKSQKHEKVEPKSVSGLSLDRIPPNSRFFIIKSFTEKDVASSVEHGVWTSTDLGNKRLDKAYKTTSEDGGKVYLFFSVNGSGRFCGIAEMTAAVNFKSKLNIWNETSRWSGVFPITWVSTDSLPNRHFVQLRNPLNENKPITYSRDTQEVPFNIAFKFIAIYAKCDIYKRK</sequence>
<name>A5DC36_PICGU</name>
<dbReference type="VEuPathDB" id="FungiDB:PGUG_00841"/>
<dbReference type="HOGENOM" id="CLU_067846_0_0_1"/>
<keyword evidence="4" id="KW-1185">Reference proteome</keyword>
<dbReference type="Gene3D" id="3.10.590.10">
    <property type="entry name" value="ph1033 like domains"/>
    <property type="match status" value="1"/>
</dbReference>
<dbReference type="Pfam" id="PF04146">
    <property type="entry name" value="YTH"/>
    <property type="match status" value="1"/>
</dbReference>
<evidence type="ECO:0000256" key="1">
    <source>
        <dbReference type="SAM" id="MobiDB-lite"/>
    </source>
</evidence>
<dbReference type="GO" id="GO:0003729">
    <property type="term" value="F:mRNA binding"/>
    <property type="evidence" value="ECO:0007669"/>
    <property type="project" value="TreeGrafter"/>
</dbReference>
<feature type="region of interest" description="Disordered" evidence="1">
    <location>
        <begin position="43"/>
        <end position="73"/>
    </location>
</feature>
<evidence type="ECO:0000259" key="2">
    <source>
        <dbReference type="PROSITE" id="PS50882"/>
    </source>
</evidence>
<dbReference type="STRING" id="294746.A5DC36"/>
<dbReference type="InterPro" id="IPR045168">
    <property type="entry name" value="YTH_prot"/>
</dbReference>
<dbReference type="CDD" id="cd21134">
    <property type="entry name" value="YTH"/>
    <property type="match status" value="1"/>
</dbReference>
<dbReference type="GO" id="GO:0005737">
    <property type="term" value="C:cytoplasm"/>
    <property type="evidence" value="ECO:0007669"/>
    <property type="project" value="TreeGrafter"/>
</dbReference>
<reference evidence="3 4" key="1">
    <citation type="journal article" date="2009" name="Nature">
        <title>Evolution of pathogenicity and sexual reproduction in eight Candida genomes.</title>
        <authorList>
            <person name="Butler G."/>
            <person name="Rasmussen M.D."/>
            <person name="Lin M.F."/>
            <person name="Santos M.A."/>
            <person name="Sakthikumar S."/>
            <person name="Munro C.A."/>
            <person name="Rheinbay E."/>
            <person name="Grabherr M."/>
            <person name="Forche A."/>
            <person name="Reedy J.L."/>
            <person name="Agrafioti I."/>
            <person name="Arnaud M.B."/>
            <person name="Bates S."/>
            <person name="Brown A.J."/>
            <person name="Brunke S."/>
            <person name="Costanzo M.C."/>
            <person name="Fitzpatrick D.A."/>
            <person name="de Groot P.W."/>
            <person name="Harris D."/>
            <person name="Hoyer L.L."/>
            <person name="Hube B."/>
            <person name="Klis F.M."/>
            <person name="Kodira C."/>
            <person name="Lennard N."/>
            <person name="Logue M.E."/>
            <person name="Martin R."/>
            <person name="Neiman A.M."/>
            <person name="Nikolaou E."/>
            <person name="Quail M.A."/>
            <person name="Quinn J."/>
            <person name="Santos M.C."/>
            <person name="Schmitzberger F.F."/>
            <person name="Sherlock G."/>
            <person name="Shah P."/>
            <person name="Silverstein K.A."/>
            <person name="Skrzypek M.S."/>
            <person name="Soll D."/>
            <person name="Staggs R."/>
            <person name="Stansfield I."/>
            <person name="Stumpf M.P."/>
            <person name="Sudbery P.E."/>
            <person name="Srikantha T."/>
            <person name="Zeng Q."/>
            <person name="Berman J."/>
            <person name="Berriman M."/>
            <person name="Heitman J."/>
            <person name="Gow N.A."/>
            <person name="Lorenz M.C."/>
            <person name="Birren B.W."/>
            <person name="Kellis M."/>
            <person name="Cuomo C.A."/>
        </authorList>
    </citation>
    <scope>NUCLEOTIDE SEQUENCE [LARGE SCALE GENOMIC DNA]</scope>
    <source>
        <strain evidence="4">ATCC 6260 / CBS 566 / DSM 6381 / JCM 1539 / NBRC 10279 / NRRL Y-324</strain>
    </source>
</reference>
<dbReference type="KEGG" id="pgu:PGUG_00841"/>
<evidence type="ECO:0000313" key="3">
    <source>
        <dbReference type="EMBL" id="EDK36743.2"/>
    </source>
</evidence>
<dbReference type="InterPro" id="IPR007275">
    <property type="entry name" value="YTH_domain"/>
</dbReference>
<dbReference type="GO" id="GO:0061157">
    <property type="term" value="P:mRNA destabilization"/>
    <property type="evidence" value="ECO:0007669"/>
    <property type="project" value="TreeGrafter"/>
</dbReference>
<dbReference type="GeneID" id="5128609"/>
<dbReference type="PANTHER" id="PTHR12357:SF89">
    <property type="entry name" value="YTH DOMAIN-CONTAINING FAMILY PROTEIN"/>
    <property type="match status" value="1"/>
</dbReference>
<proteinExistence type="predicted"/>
<gene>
    <name evidence="3" type="ORF">PGUG_00841</name>
</gene>
<dbReference type="GO" id="GO:1990247">
    <property type="term" value="F:N6-methyladenosine-containing RNA reader activity"/>
    <property type="evidence" value="ECO:0007669"/>
    <property type="project" value="TreeGrafter"/>
</dbReference>
<dbReference type="eggNOG" id="KOG1901">
    <property type="taxonomic scope" value="Eukaryota"/>
</dbReference>
<dbReference type="AlphaFoldDB" id="A5DC36"/>
<dbReference type="InParanoid" id="A5DC36"/>
<feature type="compositionally biased region" description="Polar residues" evidence="1">
    <location>
        <begin position="43"/>
        <end position="54"/>
    </location>
</feature>
<dbReference type="PROSITE" id="PS50882">
    <property type="entry name" value="YTH"/>
    <property type="match status" value="1"/>
</dbReference>
<evidence type="ECO:0000313" key="4">
    <source>
        <dbReference type="Proteomes" id="UP000001997"/>
    </source>
</evidence>